<dbReference type="AlphaFoldDB" id="A0A382V3Q7"/>
<dbReference type="PROSITE" id="PS51257">
    <property type="entry name" value="PROKAR_LIPOPROTEIN"/>
    <property type="match status" value="1"/>
</dbReference>
<dbReference type="InterPro" id="IPR032466">
    <property type="entry name" value="Metal_Hydrolase"/>
</dbReference>
<protein>
    <submittedName>
        <fullName evidence="1">Uncharacterized protein</fullName>
    </submittedName>
</protein>
<dbReference type="SUPFAM" id="SSF51556">
    <property type="entry name" value="Metallo-dependent hydrolases"/>
    <property type="match status" value="1"/>
</dbReference>
<dbReference type="Gene3D" id="3.20.20.140">
    <property type="entry name" value="Metal-dependent hydrolases"/>
    <property type="match status" value="1"/>
</dbReference>
<dbReference type="InterPro" id="IPR006311">
    <property type="entry name" value="TAT_signal"/>
</dbReference>
<name>A0A382V3Q7_9ZZZZ</name>
<feature type="non-terminal residue" evidence="1">
    <location>
        <position position="168"/>
    </location>
</feature>
<organism evidence="1">
    <name type="scientific">marine metagenome</name>
    <dbReference type="NCBI Taxonomy" id="408172"/>
    <lineage>
        <taxon>unclassified sequences</taxon>
        <taxon>metagenomes</taxon>
        <taxon>ecological metagenomes</taxon>
    </lineage>
</organism>
<dbReference type="EMBL" id="UINC01148941">
    <property type="protein sequence ID" value="SVD41114.1"/>
    <property type="molecule type" value="Genomic_DNA"/>
</dbReference>
<dbReference type="GO" id="GO:0008270">
    <property type="term" value="F:zinc ion binding"/>
    <property type="evidence" value="ECO:0007669"/>
    <property type="project" value="InterPro"/>
</dbReference>
<dbReference type="PROSITE" id="PS01322">
    <property type="entry name" value="PHOSPHOTRIESTERASE_1"/>
    <property type="match status" value="1"/>
</dbReference>
<sequence>MKRRSSDGRLTRREALSVLGTTAGLGLVAGCRGGTRASQPMQFMSAEPPDFASGAVIRTLRGDVDPDDLANGATLIHEHLRGATADVLFEVDSAGNDGVTCLVDSATGSRTQQAVDDLQGVADQTDVHIVRAGGYFEDIGFAIYPVRIAEASEDQLFEELVQDAMDQR</sequence>
<dbReference type="GO" id="GO:0016788">
    <property type="term" value="F:hydrolase activity, acting on ester bonds"/>
    <property type="evidence" value="ECO:0007669"/>
    <property type="project" value="InterPro"/>
</dbReference>
<dbReference type="PROSITE" id="PS51318">
    <property type="entry name" value="TAT"/>
    <property type="match status" value="1"/>
</dbReference>
<accession>A0A382V3Q7</accession>
<evidence type="ECO:0000313" key="1">
    <source>
        <dbReference type="EMBL" id="SVD41114.1"/>
    </source>
</evidence>
<gene>
    <name evidence="1" type="ORF">METZ01_LOCUS393968</name>
</gene>
<reference evidence="1" key="1">
    <citation type="submission" date="2018-05" db="EMBL/GenBank/DDBJ databases">
        <authorList>
            <person name="Lanie J.A."/>
            <person name="Ng W.-L."/>
            <person name="Kazmierczak K.M."/>
            <person name="Andrzejewski T.M."/>
            <person name="Davidsen T.M."/>
            <person name="Wayne K.J."/>
            <person name="Tettelin H."/>
            <person name="Glass J.I."/>
            <person name="Rusch D."/>
            <person name="Podicherti R."/>
            <person name="Tsui H.-C.T."/>
            <person name="Winkler M.E."/>
        </authorList>
    </citation>
    <scope>NUCLEOTIDE SEQUENCE</scope>
</reference>
<proteinExistence type="predicted"/>
<dbReference type="InterPro" id="IPR017947">
    <property type="entry name" value="AryldialkylPase_Zn-BS"/>
</dbReference>